<proteinExistence type="inferred from homology"/>
<dbReference type="InterPro" id="IPR035669">
    <property type="entry name" value="SGNH_plant_lipase-like"/>
</dbReference>
<keyword evidence="2" id="KW-0378">Hydrolase</keyword>
<dbReference type="InterPro" id="IPR036514">
    <property type="entry name" value="SGNH_hydro_sf"/>
</dbReference>
<dbReference type="CDD" id="cd01837">
    <property type="entry name" value="SGNH_plant_lipase_like"/>
    <property type="match status" value="1"/>
</dbReference>
<name>A0A6J1DCC4_MOMCH</name>
<gene>
    <name evidence="5" type="primary">LOC111019034</name>
</gene>
<dbReference type="InterPro" id="IPR001087">
    <property type="entry name" value="GDSL"/>
</dbReference>
<dbReference type="PANTHER" id="PTHR45648">
    <property type="entry name" value="GDSL LIPASE/ACYLHYDROLASE FAMILY PROTEIN (AFU_ORTHOLOGUE AFUA_4G14700)"/>
    <property type="match status" value="1"/>
</dbReference>
<dbReference type="PANTHER" id="PTHR45648:SF174">
    <property type="entry name" value="GDSL ESTERASE_LIPASE"/>
    <property type="match status" value="1"/>
</dbReference>
<dbReference type="GO" id="GO:0016788">
    <property type="term" value="F:hydrolase activity, acting on ester bonds"/>
    <property type="evidence" value="ECO:0007669"/>
    <property type="project" value="InterPro"/>
</dbReference>
<evidence type="ECO:0000313" key="4">
    <source>
        <dbReference type="Proteomes" id="UP000504603"/>
    </source>
</evidence>
<keyword evidence="4" id="KW-1185">Reference proteome</keyword>
<evidence type="ECO:0000256" key="3">
    <source>
        <dbReference type="ARBA" id="ARBA00022963"/>
    </source>
</evidence>
<keyword evidence="3" id="KW-0442">Lipid degradation</keyword>
<sequence>MPTSSAMASTIQSVFFFFFFFLSFVVCGNCFTLFSEAASVRVRVPAMYVFGDSLVDVGNNNFLGFSPAKANFYPNGIDFPTGKPTGRFCNGKNPADFLAEKVGLPTAPSYLSIMNNRTKLKNGLNFASGGATIIPPSNHTLFKLSISFPEQVASYESVYNNVLAKELGANEAKTRASKSLFVIEIGSNDIFGYLQSSNLRQIYSPSRYFHLVSTNFENQLKRLYENGARKLVVIGVGAIGCTPAMRLKNMTEGCNSEINGWAFEYNQQLLSLLKRLKNELFGFHFSYFDGFSIMLTSIQTPTSFGFSEVKAACCGFGKLKAEVGCTPRASFCSNREKHLFWDKYHPTQQAHHIFSDLIFSGPQTYTFPINVQTLIAI</sequence>
<dbReference type="InterPro" id="IPR051058">
    <property type="entry name" value="GDSL_Est/Lipase"/>
</dbReference>
<evidence type="ECO:0000256" key="2">
    <source>
        <dbReference type="ARBA" id="ARBA00022801"/>
    </source>
</evidence>
<dbReference type="Pfam" id="PF00657">
    <property type="entry name" value="Lipase_GDSL"/>
    <property type="match status" value="1"/>
</dbReference>
<reference evidence="5" key="1">
    <citation type="submission" date="2025-08" db="UniProtKB">
        <authorList>
            <consortium name="RefSeq"/>
        </authorList>
    </citation>
    <scope>IDENTIFICATION</scope>
    <source>
        <strain evidence="5">OHB3-1</strain>
    </source>
</reference>
<protein>
    <submittedName>
        <fullName evidence="5">GDSL esterase/lipase At5g55050-like</fullName>
    </submittedName>
</protein>
<dbReference type="SUPFAM" id="SSF52266">
    <property type="entry name" value="SGNH hydrolase"/>
    <property type="match status" value="1"/>
</dbReference>
<evidence type="ECO:0000256" key="1">
    <source>
        <dbReference type="ARBA" id="ARBA00008668"/>
    </source>
</evidence>
<comment type="similarity">
    <text evidence="1">Belongs to the 'GDSL' lipolytic enzyme family.</text>
</comment>
<accession>A0A6J1DCC4</accession>
<organism evidence="4 5">
    <name type="scientific">Momordica charantia</name>
    <name type="common">Bitter gourd</name>
    <name type="synonym">Balsam pear</name>
    <dbReference type="NCBI Taxonomy" id="3673"/>
    <lineage>
        <taxon>Eukaryota</taxon>
        <taxon>Viridiplantae</taxon>
        <taxon>Streptophyta</taxon>
        <taxon>Embryophyta</taxon>
        <taxon>Tracheophyta</taxon>
        <taxon>Spermatophyta</taxon>
        <taxon>Magnoliopsida</taxon>
        <taxon>eudicotyledons</taxon>
        <taxon>Gunneridae</taxon>
        <taxon>Pentapetalae</taxon>
        <taxon>rosids</taxon>
        <taxon>fabids</taxon>
        <taxon>Cucurbitales</taxon>
        <taxon>Cucurbitaceae</taxon>
        <taxon>Momordiceae</taxon>
        <taxon>Momordica</taxon>
    </lineage>
</organism>
<dbReference type="Gene3D" id="3.40.50.1110">
    <property type="entry name" value="SGNH hydrolase"/>
    <property type="match status" value="1"/>
</dbReference>
<dbReference type="AlphaFoldDB" id="A0A6J1DCC4"/>
<dbReference type="GeneID" id="111019034"/>
<dbReference type="Proteomes" id="UP000504603">
    <property type="component" value="Unplaced"/>
</dbReference>
<keyword evidence="3" id="KW-0443">Lipid metabolism</keyword>
<dbReference type="RefSeq" id="XP_022151012.1">
    <property type="nucleotide sequence ID" value="XM_022295320.1"/>
</dbReference>
<dbReference type="KEGG" id="mcha:111019034"/>
<evidence type="ECO:0000313" key="5">
    <source>
        <dbReference type="RefSeq" id="XP_022151012.1"/>
    </source>
</evidence>
<dbReference type="GO" id="GO:0016042">
    <property type="term" value="P:lipid catabolic process"/>
    <property type="evidence" value="ECO:0007669"/>
    <property type="project" value="UniProtKB-KW"/>
</dbReference>
<dbReference type="OrthoDB" id="1600564at2759"/>